<keyword evidence="2" id="KW-0597">Phosphoprotein</keyword>
<evidence type="ECO:0000256" key="3">
    <source>
        <dbReference type="ARBA" id="ARBA00022692"/>
    </source>
</evidence>
<evidence type="ECO:0000256" key="1">
    <source>
        <dbReference type="ARBA" id="ARBA00004540"/>
    </source>
</evidence>
<feature type="compositionally biased region" description="Low complexity" evidence="7">
    <location>
        <begin position="88"/>
        <end position="104"/>
    </location>
</feature>
<dbReference type="InterPro" id="IPR018996">
    <property type="entry name" value="Man1/Src1-like_C"/>
</dbReference>
<comment type="subcellular location">
    <subcellularLocation>
        <location evidence="1">Nucleus inner membrane</location>
    </subcellularLocation>
</comment>
<feature type="compositionally biased region" description="Basic and acidic residues" evidence="7">
    <location>
        <begin position="134"/>
        <end position="155"/>
    </location>
</feature>
<feature type="region of interest" description="Disordered" evidence="7">
    <location>
        <begin position="438"/>
        <end position="473"/>
    </location>
</feature>
<dbReference type="PANTHER" id="PTHR47808">
    <property type="entry name" value="INNER NUCLEAR MEMBRANE PROTEIN HEH2-RELATED"/>
    <property type="match status" value="1"/>
</dbReference>
<evidence type="ECO:0000256" key="6">
    <source>
        <dbReference type="ARBA" id="ARBA00023242"/>
    </source>
</evidence>
<feature type="region of interest" description="Disordered" evidence="7">
    <location>
        <begin position="687"/>
        <end position="720"/>
    </location>
</feature>
<dbReference type="GO" id="GO:0005637">
    <property type="term" value="C:nuclear inner membrane"/>
    <property type="evidence" value="ECO:0007669"/>
    <property type="project" value="UniProtKB-SubCell"/>
</dbReference>
<protein>
    <recommendedName>
        <fullName evidence="8">Man1/Src1-like C-terminal domain-containing protein</fullName>
    </recommendedName>
</protein>
<feature type="compositionally biased region" description="Polar residues" evidence="7">
    <location>
        <begin position="379"/>
        <end position="388"/>
    </location>
</feature>
<evidence type="ECO:0000256" key="2">
    <source>
        <dbReference type="ARBA" id="ARBA00022553"/>
    </source>
</evidence>
<name>A0AAV9IYD6_CYACA</name>
<dbReference type="Pfam" id="PF09402">
    <property type="entry name" value="MSC"/>
    <property type="match status" value="1"/>
</dbReference>
<feature type="region of interest" description="Disordered" evidence="7">
    <location>
        <begin position="284"/>
        <end position="394"/>
    </location>
</feature>
<accession>A0AAV9IYD6</accession>
<feature type="compositionally biased region" description="Low complexity" evidence="7">
    <location>
        <begin position="111"/>
        <end position="122"/>
    </location>
</feature>
<dbReference type="GO" id="GO:0005783">
    <property type="term" value="C:endoplasmic reticulum"/>
    <property type="evidence" value="ECO:0007669"/>
    <property type="project" value="TreeGrafter"/>
</dbReference>
<keyword evidence="6" id="KW-0539">Nucleus</keyword>
<keyword evidence="4" id="KW-1133">Transmembrane helix</keyword>
<evidence type="ECO:0000256" key="5">
    <source>
        <dbReference type="ARBA" id="ARBA00023136"/>
    </source>
</evidence>
<dbReference type="InterPro" id="IPR041885">
    <property type="entry name" value="MAN1_winged_helix_dom"/>
</dbReference>
<evidence type="ECO:0000259" key="8">
    <source>
        <dbReference type="Pfam" id="PF09402"/>
    </source>
</evidence>
<proteinExistence type="predicted"/>
<reference evidence="9 10" key="1">
    <citation type="submission" date="2022-07" db="EMBL/GenBank/DDBJ databases">
        <title>Genome-wide signatures of adaptation to extreme environments.</title>
        <authorList>
            <person name="Cho C.H."/>
            <person name="Yoon H.S."/>
        </authorList>
    </citation>
    <scope>NUCLEOTIDE SEQUENCE [LARGE SCALE GENOMIC DNA]</scope>
    <source>
        <strain evidence="9 10">DBV 063 E5</strain>
    </source>
</reference>
<feature type="compositionally biased region" description="Polar residues" evidence="7">
    <location>
        <begin position="43"/>
        <end position="59"/>
    </location>
</feature>
<dbReference type="Proteomes" id="UP001301350">
    <property type="component" value="Unassembled WGS sequence"/>
</dbReference>
<dbReference type="GO" id="GO:0034399">
    <property type="term" value="C:nuclear periphery"/>
    <property type="evidence" value="ECO:0007669"/>
    <property type="project" value="TreeGrafter"/>
</dbReference>
<evidence type="ECO:0000313" key="9">
    <source>
        <dbReference type="EMBL" id="KAK4537105.1"/>
    </source>
</evidence>
<sequence length="873" mass="94489">MDQKTVKELREFVLATDPSEVPAGKRPRKRDWVEAAERIGRRQQANGPSSNRKSGTPHASVTRGASRRNGNKVAGGRVSAEEARRSPSRAAPATAPATPASTTKAAHRRSPSGTARTATSSRSGRKRQRSTPLRGEEARRRLIGEEIPMDRSPDGGAWAEREYSLSMGEHVRMLQREREWAAAAAAAQTVGPSRLFPYPLGQAHERGGVFHWPGPFGYNRLEASTSASQAGALEAATTMSSSSSARVGSGRSGARLGIRHAIRGVLGGELRPQSEELEYIEYPEDVLPPEELMPEPPPRRTSVSDVSHQSGREASAPAAVTTAESGGGSGSAALLRSMRRSGVTKSTTERAMTSPPLGSRDSGCPEAADVGGAAGSSVTPDTKQSDSSGGDRERVGALLDSGARISACCARGDLPAHQPLTPMQTFRTLRGAGVGRRAGAAAPSMPTAERQTRWASSADGTRSSPPTITPALPTTVNANITARGGTLAAPRLAPAPPPLASMGMEPMDYPRAAPAVTTAAAPGTRWQALRFGRCKWLLTALLWFSLLLRLYWTLPSTPFCDTGEDPATSHGPCRVCPPHGHCAGGVLSCAGGYVVLGGRCVPDREVNRYAHTIQAQVQRVLGRAAGARACDDTSVRHQWTAAELREEIARLPYMERVVNSGKWEVSFRRALETIDLPVVNDRADRRQQRYAAAADDESTDSGARWPAESARPAIDGDIDGDTDDDQNILYWSTEPILPLHCLLSWWVQRHAPWWPQALACLPVALLLGWHGQRLRARARQLATLRDQVYRRLWVQKLAHQHAAASSAITPPYLVDVHLRDELLGHCRLPQRTRRWKQVESLVRADSRVQMRCETFADGRRAIVWEWTAPLPSE</sequence>
<keyword evidence="5" id="KW-0472">Membrane</keyword>
<feature type="compositionally biased region" description="Basic and acidic residues" evidence="7">
    <location>
        <begin position="30"/>
        <end position="40"/>
    </location>
</feature>
<feature type="region of interest" description="Disordered" evidence="7">
    <location>
        <begin position="1"/>
        <end position="155"/>
    </location>
</feature>
<dbReference type="GO" id="GO:0003682">
    <property type="term" value="F:chromatin binding"/>
    <property type="evidence" value="ECO:0007669"/>
    <property type="project" value="InterPro"/>
</dbReference>
<feature type="compositionally biased region" description="Low complexity" evidence="7">
    <location>
        <begin position="367"/>
        <end position="378"/>
    </location>
</feature>
<evidence type="ECO:0000313" key="10">
    <source>
        <dbReference type="Proteomes" id="UP001301350"/>
    </source>
</evidence>
<comment type="caution">
    <text evidence="9">The sequence shown here is derived from an EMBL/GenBank/DDBJ whole genome shotgun (WGS) entry which is preliminary data.</text>
</comment>
<evidence type="ECO:0000256" key="7">
    <source>
        <dbReference type="SAM" id="MobiDB-lite"/>
    </source>
</evidence>
<dbReference type="PANTHER" id="PTHR47808:SF2">
    <property type="entry name" value="LEM DOMAIN-CONTAINING PROTEIN 2"/>
    <property type="match status" value="1"/>
</dbReference>
<dbReference type="EMBL" id="JANCYW010000011">
    <property type="protein sequence ID" value="KAK4537105.1"/>
    <property type="molecule type" value="Genomic_DNA"/>
</dbReference>
<dbReference type="AlphaFoldDB" id="A0AAV9IYD6"/>
<gene>
    <name evidence="9" type="ORF">CDCA_CDCA11G3130</name>
</gene>
<keyword evidence="10" id="KW-1185">Reference proteome</keyword>
<feature type="domain" description="Man1/Src1-like C-terminal" evidence="8">
    <location>
        <begin position="572"/>
        <end position="868"/>
    </location>
</feature>
<feature type="compositionally biased region" description="Basic and acidic residues" evidence="7">
    <location>
        <begin position="1"/>
        <end position="11"/>
    </location>
</feature>
<dbReference type="GO" id="GO:0071763">
    <property type="term" value="P:nuclear membrane organization"/>
    <property type="evidence" value="ECO:0007669"/>
    <property type="project" value="TreeGrafter"/>
</dbReference>
<dbReference type="InterPro" id="IPR044780">
    <property type="entry name" value="Heh2/Src1"/>
</dbReference>
<keyword evidence="3" id="KW-0812">Transmembrane</keyword>
<feature type="compositionally biased region" description="Polar residues" evidence="7">
    <location>
        <begin position="453"/>
        <end position="473"/>
    </location>
</feature>
<dbReference type="Gene3D" id="1.10.10.1180">
    <property type="entry name" value="MAN1, winged-helix domain"/>
    <property type="match status" value="1"/>
</dbReference>
<evidence type="ECO:0000256" key="4">
    <source>
        <dbReference type="ARBA" id="ARBA00022989"/>
    </source>
</evidence>
<organism evidence="9 10">
    <name type="scientific">Cyanidium caldarium</name>
    <name type="common">Red alga</name>
    <dbReference type="NCBI Taxonomy" id="2771"/>
    <lineage>
        <taxon>Eukaryota</taxon>
        <taxon>Rhodophyta</taxon>
        <taxon>Bangiophyceae</taxon>
        <taxon>Cyanidiales</taxon>
        <taxon>Cyanidiaceae</taxon>
        <taxon>Cyanidium</taxon>
    </lineage>
</organism>